<sequence length="123" mass="13502">MSLRSALRSLVAGRDEVEADEERLRAARGGTAAVADVPERATAVLSGVLRSVILRPSEKVQVVEAELYDGSGSVELRWLGRRRIPGIEPGRRVRVRGLVTVVDGRRVIYNPHYEFVAPSDAKL</sequence>
<comment type="caution">
    <text evidence="1">The sequence shown here is derived from an EMBL/GenBank/DDBJ whole genome shotgun (WGS) entry which is preliminary data.</text>
</comment>
<protein>
    <submittedName>
        <fullName evidence="1">OB-fold nucleic acid binding domain-containing protein</fullName>
    </submittedName>
</protein>
<accession>A0ABR9DT34</accession>
<proteinExistence type="predicted"/>
<reference evidence="1 2" key="1">
    <citation type="submission" date="2020-09" db="EMBL/GenBank/DDBJ databases">
        <title>Flavimobilis rhizosphaerae sp. nov., isolated from rhizosphere soil of Spartina alterniflora.</title>
        <authorList>
            <person name="Hanqin C."/>
        </authorList>
    </citation>
    <scope>NUCLEOTIDE SEQUENCE [LARGE SCALE GENOMIC DNA]</scope>
    <source>
        <strain evidence="1 2">GY 10621</strain>
    </source>
</reference>
<dbReference type="InterPro" id="IPR012340">
    <property type="entry name" value="NA-bd_OB-fold"/>
</dbReference>
<dbReference type="Proteomes" id="UP000642107">
    <property type="component" value="Unassembled WGS sequence"/>
</dbReference>
<dbReference type="CDD" id="cd04488">
    <property type="entry name" value="RecG_wedge_OBF"/>
    <property type="match status" value="1"/>
</dbReference>
<dbReference type="RefSeq" id="WP_192281654.1">
    <property type="nucleotide sequence ID" value="NZ_JACZDF010000008.1"/>
</dbReference>
<evidence type="ECO:0000313" key="2">
    <source>
        <dbReference type="Proteomes" id="UP000642107"/>
    </source>
</evidence>
<dbReference type="Gene3D" id="2.40.50.140">
    <property type="entry name" value="Nucleic acid-binding proteins"/>
    <property type="match status" value="1"/>
</dbReference>
<gene>
    <name evidence="1" type="ORF">IGS67_12480</name>
</gene>
<evidence type="ECO:0000313" key="1">
    <source>
        <dbReference type="EMBL" id="MBD9700295.1"/>
    </source>
</evidence>
<keyword evidence="2" id="KW-1185">Reference proteome</keyword>
<organism evidence="1 2">
    <name type="scientific">Flavimobilis rhizosphaerae</name>
    <dbReference type="NCBI Taxonomy" id="2775421"/>
    <lineage>
        <taxon>Bacteria</taxon>
        <taxon>Bacillati</taxon>
        <taxon>Actinomycetota</taxon>
        <taxon>Actinomycetes</taxon>
        <taxon>Micrococcales</taxon>
        <taxon>Jonesiaceae</taxon>
        <taxon>Flavimobilis</taxon>
    </lineage>
</organism>
<dbReference type="EMBL" id="JACZDF010000008">
    <property type="protein sequence ID" value="MBD9700295.1"/>
    <property type="molecule type" value="Genomic_DNA"/>
</dbReference>
<name>A0ABR9DT34_9MICO</name>